<dbReference type="Proteomes" id="UP001155587">
    <property type="component" value="Unassembled WGS sequence"/>
</dbReference>
<comment type="caution">
    <text evidence="1">The sequence shown here is derived from an EMBL/GenBank/DDBJ whole genome shotgun (WGS) entry which is preliminary data.</text>
</comment>
<name>A0A9X3CL59_9VIBR</name>
<keyword evidence="2" id="KW-1185">Reference proteome</keyword>
<evidence type="ECO:0000313" key="2">
    <source>
        <dbReference type="Proteomes" id="UP001155587"/>
    </source>
</evidence>
<proteinExistence type="predicted"/>
<sequence>MQTSLRWLGSLSSLVLLGCSSAIPPNERQMVRDEIDATSAEIVGKLSDEYSEIPTLVDEAYGYAAISMAGVKVPVIGGGTGIGAIYNNQDGSVTYIDVDRYDVGAGLALGSNEALLIFDDEQSLESYRAGVWRFSIGADVSLGESSSHASTTLAGDDDVPIYLITSSGASAVGSVRVVSSSVNYDLTETGVGDIGIANKDLNTEVPPKGAKKWDRALPFFAQEVIDKGYSLPKPYGISIIYTDTFQYMDITDLNVGINGSQKYPIEFVSFDNNSNNTQSPQLKLDAWVFPFMNVFGAVGKITGTADIGIKFSGNDLINQMGADCSLPPLQRPIVCLLKDEEAEFVAPAQLDGNNYTLGTILATGWNDYFVTLPISFTYADMRKNDAEGLILNVSPRVGKVIPTVGSQSVALYTGATYLDSTLTLTGTYTYSGVGIDYKVKQSNTDKWAGLVGANYNFNRDWSLMMEYGWKSDRKRQFISALNRRF</sequence>
<evidence type="ECO:0000313" key="1">
    <source>
        <dbReference type="EMBL" id="MCW8345418.1"/>
    </source>
</evidence>
<dbReference type="EMBL" id="JAKRRY010000004">
    <property type="protein sequence ID" value="MCW8345418.1"/>
    <property type="molecule type" value="Genomic_DNA"/>
</dbReference>
<reference evidence="1" key="1">
    <citation type="submission" date="2022-02" db="EMBL/GenBank/DDBJ databases">
        <title>Vibrio sp. nov, a new bacterium isolated from seawater.</title>
        <authorList>
            <person name="Yuan Y."/>
        </authorList>
    </citation>
    <scope>NUCLEOTIDE SEQUENCE</scope>
    <source>
        <strain evidence="1">ZSDZ65</strain>
    </source>
</reference>
<dbReference type="RefSeq" id="WP_265673859.1">
    <property type="nucleotide sequence ID" value="NZ_JAKRRY010000004.1"/>
</dbReference>
<dbReference type="AlphaFoldDB" id="A0A9X3CL59"/>
<accession>A0A9X3CL59</accession>
<protein>
    <recommendedName>
        <fullName evidence="3">Lipoprotein</fullName>
    </recommendedName>
</protein>
<evidence type="ECO:0008006" key="3">
    <source>
        <dbReference type="Google" id="ProtNLM"/>
    </source>
</evidence>
<dbReference type="PROSITE" id="PS51257">
    <property type="entry name" value="PROKAR_LIPOPROTEIN"/>
    <property type="match status" value="1"/>
</dbReference>
<gene>
    <name evidence="1" type="ORF">MD535_05150</name>
</gene>
<organism evidence="1 2">
    <name type="scientific">Vibrio qingdaonensis</name>
    <dbReference type="NCBI Taxonomy" id="2829491"/>
    <lineage>
        <taxon>Bacteria</taxon>
        <taxon>Pseudomonadati</taxon>
        <taxon>Pseudomonadota</taxon>
        <taxon>Gammaproteobacteria</taxon>
        <taxon>Vibrionales</taxon>
        <taxon>Vibrionaceae</taxon>
        <taxon>Vibrio</taxon>
    </lineage>
</organism>